<proteinExistence type="inferred from homology"/>
<evidence type="ECO:0000313" key="8">
    <source>
        <dbReference type="EMBL" id="KAK8984192.1"/>
    </source>
</evidence>
<organism evidence="8 9">
    <name type="scientific">Hibiscus sabdariffa</name>
    <name type="common">roselle</name>
    <dbReference type="NCBI Taxonomy" id="183260"/>
    <lineage>
        <taxon>Eukaryota</taxon>
        <taxon>Viridiplantae</taxon>
        <taxon>Streptophyta</taxon>
        <taxon>Embryophyta</taxon>
        <taxon>Tracheophyta</taxon>
        <taxon>Spermatophyta</taxon>
        <taxon>Magnoliopsida</taxon>
        <taxon>eudicotyledons</taxon>
        <taxon>Gunneridae</taxon>
        <taxon>Pentapetalae</taxon>
        <taxon>rosids</taxon>
        <taxon>malvids</taxon>
        <taxon>Malvales</taxon>
        <taxon>Malvaceae</taxon>
        <taxon>Malvoideae</taxon>
        <taxon>Hibiscus</taxon>
    </lineage>
</organism>
<dbReference type="InterPro" id="IPR010420">
    <property type="entry name" value="CASTOR/POLLUX/SYM8_dom"/>
</dbReference>
<protein>
    <recommendedName>
        <fullName evidence="7">RCK N-terminal domain-containing protein</fullName>
    </recommendedName>
</protein>
<feature type="transmembrane region" description="Helical" evidence="6">
    <location>
        <begin position="215"/>
        <end position="238"/>
    </location>
</feature>
<comment type="subcellular location">
    <subcellularLocation>
        <location evidence="1">Membrane</location>
        <topology evidence="1">Multi-pass membrane protein</topology>
    </subcellularLocation>
</comment>
<dbReference type="PANTHER" id="PTHR31563">
    <property type="entry name" value="ION CHANNEL POLLUX-RELATED"/>
    <property type="match status" value="1"/>
</dbReference>
<evidence type="ECO:0000313" key="9">
    <source>
        <dbReference type="Proteomes" id="UP001396334"/>
    </source>
</evidence>
<evidence type="ECO:0000256" key="5">
    <source>
        <dbReference type="ARBA" id="ARBA00023136"/>
    </source>
</evidence>
<dbReference type="PANTHER" id="PTHR31563:SF13">
    <property type="entry name" value="ION CHANNEL POLLUX-LIKE 1-RELATED"/>
    <property type="match status" value="1"/>
</dbReference>
<dbReference type="Proteomes" id="UP001396334">
    <property type="component" value="Unassembled WGS sequence"/>
</dbReference>
<accession>A0ABR2P6Z2</accession>
<dbReference type="EMBL" id="JBBPBN010000078">
    <property type="protein sequence ID" value="KAK8984192.1"/>
    <property type="molecule type" value="Genomic_DNA"/>
</dbReference>
<dbReference type="Gene3D" id="3.40.50.720">
    <property type="entry name" value="NAD(P)-binding Rossmann-like Domain"/>
    <property type="match status" value="1"/>
</dbReference>
<name>A0ABR2P6Z2_9ROSI</name>
<feature type="transmembrane region" description="Helical" evidence="6">
    <location>
        <begin position="274"/>
        <end position="292"/>
    </location>
</feature>
<comment type="similarity">
    <text evidence="2">Belongs to the castor/pollux (TC 1.A.1.23) family.</text>
</comment>
<dbReference type="Pfam" id="PF06241">
    <property type="entry name" value="Castor_Poll_mid"/>
    <property type="match status" value="1"/>
</dbReference>
<keyword evidence="3 6" id="KW-0812">Transmembrane</keyword>
<comment type="caution">
    <text evidence="8">The sequence shown here is derived from an EMBL/GenBank/DDBJ whole genome shotgun (WGS) entry which is preliminary data.</text>
</comment>
<dbReference type="InterPro" id="IPR003148">
    <property type="entry name" value="RCK_N"/>
</dbReference>
<dbReference type="InterPro" id="IPR044849">
    <property type="entry name" value="CASTOR/POLLUX/SYM8-like"/>
</dbReference>
<keyword evidence="9" id="KW-1185">Reference proteome</keyword>
<keyword evidence="4 6" id="KW-1133">Transmembrane helix</keyword>
<evidence type="ECO:0000256" key="1">
    <source>
        <dbReference type="ARBA" id="ARBA00004141"/>
    </source>
</evidence>
<feature type="domain" description="RCK N-terminal" evidence="7">
    <location>
        <begin position="316"/>
        <end position="465"/>
    </location>
</feature>
<evidence type="ECO:0000256" key="4">
    <source>
        <dbReference type="ARBA" id="ARBA00022989"/>
    </source>
</evidence>
<keyword evidence="5 6" id="KW-0472">Membrane</keyword>
<evidence type="ECO:0000256" key="2">
    <source>
        <dbReference type="ARBA" id="ARBA00008577"/>
    </source>
</evidence>
<evidence type="ECO:0000256" key="3">
    <source>
        <dbReference type="ARBA" id="ARBA00022692"/>
    </source>
</evidence>
<dbReference type="PROSITE" id="PS51201">
    <property type="entry name" value="RCK_N"/>
    <property type="match status" value="1"/>
</dbReference>
<evidence type="ECO:0000259" key="7">
    <source>
        <dbReference type="PROSITE" id="PS51201"/>
    </source>
</evidence>
<evidence type="ECO:0000256" key="6">
    <source>
        <dbReference type="SAM" id="Phobius"/>
    </source>
</evidence>
<dbReference type="SUPFAM" id="SSF81324">
    <property type="entry name" value="Voltage-gated potassium channels"/>
    <property type="match status" value="1"/>
</dbReference>
<gene>
    <name evidence="8" type="ORF">V6N11_029513</name>
</gene>
<sequence>MVFCQLQSPQPCLLPSRISRLTHPCSSASARTQGIRGSNSTILFPKSTWNFWWNISLSNNADNFIYNQETKFTFRNNYSSFPSPGKRKVTVQRAIYNLKCVSDDSNTVLLREDLHNSSLVKDHHNELVFGTLSSFFLMRLMRLDVVNLIIKTVHDLFRHLHQTSAATSLPFASLSNSLNKPTPLNLDVSLPKIRDLRWNLSRLLYLFNIQLEKNVATILVVLLVVCCSFIVVGGFLLFKFRGNTHSLEDCVWEAWACLCSSSTHLKQRTRIERVVGFVLAIWGILFYSRLLSTMTEQFRRNMQKLREGAQMQVLESDHIIICGLNGRLSFILKQLDRSHEFAVRLGTARARRQRILLMSDLPRKQMDKLADNVAKDLNHIDVLTKSCRLSLTKSFQRAAANKARAIVILPTRGDQYGIDSDAFLSVLALQPIPNIESVPTIVEVSNSTTCELLKSISGLKVEPVENVASKLFVQCSRQKGLIKIYRHLLNYKKNVFNLCRFPSLTGLTYRKIRRGFQEAVVCGIYRDGQIYFHPKEDEILKETDKVLLIAPIRKTWKQQQALELVGKEKRKRGMDVFSAIVDTPDHDFELRKEQFLNIVKRPKRLGSKASDQTLGPTECILMLGWRPDVIHMIEEYDNYLGPGSVLEILSDVPLEERKRASSASGQAKLKNVQVIHKIGNSMNYDTLEETIMNVQNSVVKPKSIPFSIVVISDKEWLLGDPSMADKQSSYSLLLAENICNKLGVTITRIKPYLTYIAAEEVMSLVTAQVAKHSDLNEVWKDILNAEGDEIYVKDIGLYMKEGENPSFSELTERACWRREVAIGYIKDNQKVHNALARFSTCFTSMPNWVFNAPQVINPTPKTEPLSLEMTDLLIVISELEGEQPIVV</sequence>
<reference evidence="8 9" key="1">
    <citation type="journal article" date="2024" name="G3 (Bethesda)">
        <title>Genome assembly of Hibiscus sabdariffa L. provides insights into metabolisms of medicinal natural products.</title>
        <authorList>
            <person name="Kim T."/>
        </authorList>
    </citation>
    <scope>NUCLEOTIDE SEQUENCE [LARGE SCALE GENOMIC DNA]</scope>
    <source>
        <strain evidence="8">TK-2024</strain>
        <tissue evidence="8">Old leaves</tissue>
    </source>
</reference>